<reference evidence="3" key="1">
    <citation type="journal article" date="2019" name="Int. J. Syst. Evol. Microbiol.">
        <title>The Global Catalogue of Microorganisms (GCM) 10K type strain sequencing project: providing services to taxonomists for standard genome sequencing and annotation.</title>
        <authorList>
            <consortium name="The Broad Institute Genomics Platform"/>
            <consortium name="The Broad Institute Genome Sequencing Center for Infectious Disease"/>
            <person name="Wu L."/>
            <person name="Ma J."/>
        </authorList>
    </citation>
    <scope>NUCLEOTIDE SEQUENCE [LARGE SCALE GENOMIC DNA]</scope>
    <source>
        <strain evidence="3">JCM 16904</strain>
    </source>
</reference>
<organism evidence="2 3">
    <name type="scientific">Nonomuraea antimicrobica</name>
    <dbReference type="NCBI Taxonomy" id="561173"/>
    <lineage>
        <taxon>Bacteria</taxon>
        <taxon>Bacillati</taxon>
        <taxon>Actinomycetota</taxon>
        <taxon>Actinomycetes</taxon>
        <taxon>Streptosporangiales</taxon>
        <taxon>Streptosporangiaceae</taxon>
        <taxon>Nonomuraea</taxon>
    </lineage>
</organism>
<dbReference type="Gene3D" id="3.40.50.720">
    <property type="entry name" value="NAD(P)-binding Rossmann-like Domain"/>
    <property type="match status" value="1"/>
</dbReference>
<dbReference type="InterPro" id="IPR016040">
    <property type="entry name" value="NAD(P)-bd_dom"/>
</dbReference>
<dbReference type="Pfam" id="PF13460">
    <property type="entry name" value="NAD_binding_10"/>
    <property type="match status" value="1"/>
</dbReference>
<comment type="caution">
    <text evidence="2">The sequence shown here is derived from an EMBL/GenBank/DDBJ whole genome shotgun (WGS) entry which is preliminary data.</text>
</comment>
<dbReference type="EMBL" id="BAAAZP010000125">
    <property type="protein sequence ID" value="GAA3692436.1"/>
    <property type="molecule type" value="Genomic_DNA"/>
</dbReference>
<evidence type="ECO:0000313" key="3">
    <source>
        <dbReference type="Proteomes" id="UP001500902"/>
    </source>
</evidence>
<feature type="domain" description="NAD(P)-binding" evidence="1">
    <location>
        <begin position="3"/>
        <end position="50"/>
    </location>
</feature>
<name>A0ABP7CPH8_9ACTN</name>
<evidence type="ECO:0000259" key="1">
    <source>
        <dbReference type="Pfam" id="PF13460"/>
    </source>
</evidence>
<sequence>MLFDWTIVCPPRLLDSPARGDYRTRVDDAVRGGSTIADVDLADAVLRVLPDSGTHRHTVDVAY</sequence>
<accession>A0ABP7CPH8</accession>
<dbReference type="Proteomes" id="UP001500902">
    <property type="component" value="Unassembled WGS sequence"/>
</dbReference>
<proteinExistence type="predicted"/>
<gene>
    <name evidence="2" type="ORF">GCM10022224_067680</name>
</gene>
<evidence type="ECO:0000313" key="2">
    <source>
        <dbReference type="EMBL" id="GAA3692436.1"/>
    </source>
</evidence>
<dbReference type="RefSeq" id="WP_344887146.1">
    <property type="nucleotide sequence ID" value="NZ_BAAAZP010000125.1"/>
</dbReference>
<keyword evidence="3" id="KW-1185">Reference proteome</keyword>
<protein>
    <recommendedName>
        <fullName evidence="1">NAD(P)-binding domain-containing protein</fullName>
    </recommendedName>
</protein>